<keyword evidence="3" id="KW-1185">Reference proteome</keyword>
<evidence type="ECO:0000256" key="1">
    <source>
        <dbReference type="SAM" id="MobiDB-lite"/>
    </source>
</evidence>
<comment type="caution">
    <text evidence="2">The sequence shown here is derived from an EMBL/GenBank/DDBJ whole genome shotgun (WGS) entry which is preliminary data.</text>
</comment>
<organism evidence="2 3">
    <name type="scientific">Limosilactobacillus balticus</name>
    <dbReference type="NCBI Taxonomy" id="2759747"/>
    <lineage>
        <taxon>Bacteria</taxon>
        <taxon>Bacillati</taxon>
        <taxon>Bacillota</taxon>
        <taxon>Bacilli</taxon>
        <taxon>Lactobacillales</taxon>
        <taxon>Lactobacillaceae</taxon>
        <taxon>Limosilactobacillus</taxon>
    </lineage>
</organism>
<feature type="region of interest" description="Disordered" evidence="1">
    <location>
        <begin position="94"/>
        <end position="182"/>
    </location>
</feature>
<name>A0ABS8RE48_9LACO</name>
<evidence type="ECO:0000313" key="3">
    <source>
        <dbReference type="Proteomes" id="UP001200032"/>
    </source>
</evidence>
<feature type="non-terminal residue" evidence="2">
    <location>
        <position position="642"/>
    </location>
</feature>
<dbReference type="RefSeq" id="WP_231795918.1">
    <property type="nucleotide sequence ID" value="NZ_JACIVH010000076.1"/>
</dbReference>
<gene>
    <name evidence="2" type="ORF">LTY59_06605</name>
</gene>
<protein>
    <submittedName>
        <fullName evidence="2">Serine-rich glycoprotein adhesin</fullName>
    </submittedName>
</protein>
<reference evidence="2 3" key="1">
    <citation type="submission" date="2021-12" db="EMBL/GenBank/DDBJ databases">
        <title>A phylogenomic analysis of Limosilactobacillus reuteri reveals ancient and stable evolutionary relationships with rodents and birds and zoonotic transmission to humans.</title>
        <authorList>
            <person name="Li F."/>
            <person name="Li X."/>
            <person name="Cheng C."/>
            <person name="Tollenaar S."/>
            <person name="Zhang J.S."/>
            <person name="Simpson D."/>
            <person name="Tasseva G."/>
            <person name="Perez-Munoz M.E."/>
            <person name="Frese S."/>
            <person name="Gaenzle M.G."/>
            <person name="Walter J."/>
            <person name="Zheng J."/>
        </authorList>
    </citation>
    <scope>NUCLEOTIDE SEQUENCE [LARGE SCALE GENOMIC DNA]</scope>
    <source>
        <strain evidence="2 3">WF-AF5-A</strain>
    </source>
</reference>
<accession>A0ABS8RE48</accession>
<evidence type="ECO:0000313" key="2">
    <source>
        <dbReference type="EMBL" id="MCD7138889.1"/>
    </source>
</evidence>
<dbReference type="Pfam" id="PF20585">
    <property type="entry name" value="Pectate_lyase_5"/>
    <property type="match status" value="1"/>
</dbReference>
<dbReference type="Proteomes" id="UP001200032">
    <property type="component" value="Unassembled WGS sequence"/>
</dbReference>
<sequence>MAKNKKGQEDKSKVKLYKTKHGWFSALTRFFKLFSFRSKKEVKATDFNDLDSLKNMHTSDTTDVYKKGAATVATLLGIGATGVANPTEAHAATTTVDQSSQVIGSGLTSTSTSTSNSTSTSQSKTSTSESTTSTSNINSGSISGSTSTSQSKTSTSESTTSTSNINSGSTSTSTSTASSQSASTSTSVISSSMSGSLANSDTSLSSNDDFETFTKENSNSTVLSVNQSLSLRTTTKNITNGTIALFNSSFIQTNKTEEKGTVNVSTADEFINAIKDSNISTIKLTANIDLGNSDIGDCKITPHNFTIDGSNGTGKYELNIGNNCIWLHNNTSTQYTTIIKSVKLYTANQRGGFAMTNPVLMTKGAEYTLIYDDVDATGGTAVFADTNAGLKVFEVRGNTTINGVNSYQYNGNTYTTEQSDVDGYQTLIYSGNDLKVDDGASLIINNSITPFDIAMLGNHIEHVVSVGNNANLTINNTYNYRGIWPWYYAANIALTKGTASFVAGENSNINLNTSGTNLYFLKGSNNTVTFNQGTNATLSGNRNFYFGNSNNTININDPAHLTLNTTTGTTFSTDYSVTVNANNTNVVVTNNGVTSDSNYFGNNQSTVNGTSYAIGATTGEQNNGNAPVQTVMADINQNGTTR</sequence>
<dbReference type="NCBIfam" id="NF033676">
    <property type="entry name" value="Lacb_SerRich_Nt"/>
    <property type="match status" value="1"/>
</dbReference>
<proteinExistence type="predicted"/>
<dbReference type="EMBL" id="JAJPDJ010000061">
    <property type="protein sequence ID" value="MCD7138889.1"/>
    <property type="molecule type" value="Genomic_DNA"/>
</dbReference>
<feature type="compositionally biased region" description="Low complexity" evidence="1">
    <location>
        <begin position="103"/>
        <end position="182"/>
    </location>
</feature>
<dbReference type="InterPro" id="IPR046776">
    <property type="entry name" value="Pectate_lyase_5"/>
</dbReference>